<dbReference type="EMBL" id="QUSM01000002">
    <property type="protein sequence ID" value="RGD75055.1"/>
    <property type="molecule type" value="Genomic_DNA"/>
</dbReference>
<protein>
    <submittedName>
        <fullName evidence="1">Uncharacterized protein</fullName>
    </submittedName>
</protein>
<proteinExistence type="predicted"/>
<organism evidence="1 2">
    <name type="scientific">Anaerofustis stercorihominis</name>
    <dbReference type="NCBI Taxonomy" id="214853"/>
    <lineage>
        <taxon>Bacteria</taxon>
        <taxon>Bacillati</taxon>
        <taxon>Bacillota</taxon>
        <taxon>Clostridia</taxon>
        <taxon>Eubacteriales</taxon>
        <taxon>Eubacteriaceae</taxon>
        <taxon>Anaerofustis</taxon>
    </lineage>
</organism>
<reference evidence="1 2" key="1">
    <citation type="submission" date="2018-08" db="EMBL/GenBank/DDBJ databases">
        <title>A genome reference for cultivated species of the human gut microbiota.</title>
        <authorList>
            <person name="Zou Y."/>
            <person name="Xue W."/>
            <person name="Luo G."/>
        </authorList>
    </citation>
    <scope>NUCLEOTIDE SEQUENCE [LARGE SCALE GENOMIC DNA]</scope>
    <source>
        <strain evidence="1 2">AM25-6</strain>
    </source>
</reference>
<comment type="caution">
    <text evidence="1">The sequence shown here is derived from an EMBL/GenBank/DDBJ whole genome shotgun (WGS) entry which is preliminary data.</text>
</comment>
<accession>A0A3E3E191</accession>
<dbReference type="AlphaFoldDB" id="A0A3E3E191"/>
<sequence>MVHIKTLPIVNSLIISEGNKCIGVYNEDDENKNKFCEYDINNNDVKYFPLISDDENIFYPKSDKGVYFISHTVFDEDGDFRYEVLKLYDKVTLDLKYEIPISKLIKDWEEDSNILECAELDEDKILIIFEVSPLDFSLKDLFSNDEVDTYLYISIYDVKEEKFDMLKKIEGDFYNIDFYRHENIIKFIEDNDEEDDIIYSYKLSDNYEELTLEKEEIKKINIINREEGNDFYFVDKDFGLEIIHKYYKKNRKACNVYKSLKTGNEFYTQQIKMFDDTDYEIIKNMDLLLISESRGNSGYLHIYEKDDDFVFIQTLGCEGLPDICNYEEYGIITAEDENGTMILREK</sequence>
<dbReference type="RefSeq" id="WP_117531175.1">
    <property type="nucleotide sequence ID" value="NZ_CAUFKS010000001.1"/>
</dbReference>
<name>A0A3E3E191_9FIRM</name>
<gene>
    <name evidence="1" type="ORF">DW687_01670</name>
</gene>
<evidence type="ECO:0000313" key="2">
    <source>
        <dbReference type="Proteomes" id="UP000261212"/>
    </source>
</evidence>
<evidence type="ECO:0000313" key="1">
    <source>
        <dbReference type="EMBL" id="RGD75055.1"/>
    </source>
</evidence>
<dbReference type="Proteomes" id="UP000261212">
    <property type="component" value="Unassembled WGS sequence"/>
</dbReference>